<evidence type="ECO:0000313" key="6">
    <source>
        <dbReference type="EMBL" id="THU83046.1"/>
    </source>
</evidence>
<protein>
    <submittedName>
        <fullName evidence="6">Acetyl-CoA synthetase-like protein</fullName>
    </submittedName>
</protein>
<dbReference type="Pfam" id="PF07993">
    <property type="entry name" value="NAD_binding_4"/>
    <property type="match status" value="1"/>
</dbReference>
<dbReference type="Gene3D" id="3.40.50.12780">
    <property type="entry name" value="N-terminal domain of ligase-like"/>
    <property type="match status" value="1"/>
</dbReference>
<dbReference type="OrthoDB" id="429813at2759"/>
<proteinExistence type="predicted"/>
<dbReference type="Gene3D" id="3.40.50.720">
    <property type="entry name" value="NAD(P)-binding Rossmann-like Domain"/>
    <property type="match status" value="1"/>
</dbReference>
<feature type="domain" description="AMP-dependent synthetase/ligase" evidence="4">
    <location>
        <begin position="74"/>
        <end position="370"/>
    </location>
</feature>
<dbReference type="SUPFAM" id="SSF56801">
    <property type="entry name" value="Acetyl-CoA synthetase-like"/>
    <property type="match status" value="1"/>
</dbReference>
<dbReference type="SUPFAM" id="SSF51735">
    <property type="entry name" value="NAD(P)-binding Rossmann-fold domains"/>
    <property type="match status" value="1"/>
</dbReference>
<dbReference type="InterPro" id="IPR013120">
    <property type="entry name" value="FAR_NAD-bd"/>
</dbReference>
<feature type="domain" description="Thioester reductase (TE)" evidence="5">
    <location>
        <begin position="734"/>
        <end position="973"/>
    </location>
</feature>
<dbReference type="InterPro" id="IPR042099">
    <property type="entry name" value="ANL_N_sf"/>
</dbReference>
<dbReference type="PANTHER" id="PTHR43439">
    <property type="entry name" value="PHENYLACETATE-COENZYME A LIGASE"/>
    <property type="match status" value="1"/>
</dbReference>
<evidence type="ECO:0000259" key="4">
    <source>
        <dbReference type="Pfam" id="PF00501"/>
    </source>
</evidence>
<evidence type="ECO:0000259" key="5">
    <source>
        <dbReference type="Pfam" id="PF07993"/>
    </source>
</evidence>
<dbReference type="InterPro" id="IPR051414">
    <property type="entry name" value="Adenylate-forming_Reductase"/>
</dbReference>
<gene>
    <name evidence="6" type="ORF">K435DRAFT_971732</name>
</gene>
<dbReference type="Pfam" id="PF00501">
    <property type="entry name" value="AMP-binding"/>
    <property type="match status" value="1"/>
</dbReference>
<evidence type="ECO:0000256" key="1">
    <source>
        <dbReference type="ARBA" id="ARBA00022450"/>
    </source>
</evidence>
<keyword evidence="2" id="KW-0597">Phosphoprotein</keyword>
<feature type="compositionally biased region" description="Polar residues" evidence="3">
    <location>
        <begin position="12"/>
        <end position="21"/>
    </location>
</feature>
<keyword evidence="1" id="KW-0596">Phosphopantetheine</keyword>
<dbReference type="PANTHER" id="PTHR43439:SF2">
    <property type="entry name" value="ENZYME, PUTATIVE (JCVI)-RELATED"/>
    <property type="match status" value="1"/>
</dbReference>
<dbReference type="EMBL" id="ML179690">
    <property type="protein sequence ID" value="THU83046.1"/>
    <property type="molecule type" value="Genomic_DNA"/>
</dbReference>
<dbReference type="AlphaFoldDB" id="A0A4S8L3E1"/>
<evidence type="ECO:0000313" key="7">
    <source>
        <dbReference type="Proteomes" id="UP000297245"/>
    </source>
</evidence>
<dbReference type="InterPro" id="IPR036291">
    <property type="entry name" value="NAD(P)-bd_dom_sf"/>
</dbReference>
<dbReference type="InterPro" id="IPR000873">
    <property type="entry name" value="AMP-dep_synth/lig_dom"/>
</dbReference>
<sequence>MARPQLIPGPPQTQARKSTTFRPPPIDSSLTLPQVYDWQSQQSAAHRLFVFTDIDGQLNTIRWSEGVAAVYTGARILRKRLASFQVIKRPVVAILSTSDTIPYFITMIGILRADMICFPISPRNSAIAVAHLLSKVEVDHVLVGHDSAMESLLKDALDLLRLKTFESKSSGVKIPTFSPMLTFEDLFLKDASTEIDASDLPLRYTDPNELVMYLHSSGSTAFPKPIPYTNHRLIQLMHIPWYGGQDLTDQIWSLHVMPMYHGMGVLQLCWTASCGLVVASFLPKNPAILATPENLFLAAKSTNSEVIFCVPSFIEAWAKKPEYVQWLSTRNGVLYGGGPLNKGAGDLLTKHGVSIYILYGSTEGGIMSPIIPARGSPGYDWNYFTFPALVTPEMVPSGDGSYEFVMVSNTICQPSVINTNVNGVPAYATSDLMLPHPTKEGYWRIFGRADDQIMHNTGEKTNPGPLENMMNQDPHVQASVMFGRGQFHAGIIVEPRNQFMFDPSDEEKLSEFRNQVWPTVEKMNNFAPQHSRLFKEVTPTKKHFDKLTMYQMILVASPAKPFTYTAKNTARRQAILDDYDAEIKKLYETVNESTQAGIPLPEEWDLNCIMDFVRVVLTKVLRSHLNDNDDIFEHGCDSLQATWIRNTLLRALRQSAEIDSRNWTTSNFVYEYPTINNLSRFLVALTNGSWNMEQLSNVEASKQKIEIMEDMVSKYSKGLPSFNIQQRSDRVILITGTTGALGCHLLATLLADAEVSRIYALNRKRESFTPLERQIHTFTEREMDMEQLRTCGNKLVLLDADLTQDGFGIDSKIYEDILKSVTHVLHNGKSSSKLAWRVDFNLSLTSFESNIKGLRNLITLSLMSGAQLIYTSTIGIFQNVESLETLKETLVDPEVAVGTGYTESKWVSEKLILSSMLPNPLIIRVGQLTGDTKYGVWNRKEWVPTMIRSATMLGCLPDESGQISWISVDYAAHILVSYTKGDFGSQNSPSILHLAHPNPISWSTIAEAVRTELGNIDLVSYAEWLARLEEKSQDTKLPATRLLPFYRALNARIGSSHNYEAFGMPCMVTEKRAPPIVLPSLSGDDASRWISHWKKLGWSDV</sequence>
<accession>A0A4S8L3E1</accession>
<feature type="region of interest" description="Disordered" evidence="3">
    <location>
        <begin position="1"/>
        <end position="23"/>
    </location>
</feature>
<dbReference type="Pfam" id="PF23562">
    <property type="entry name" value="AMP-binding_C_3"/>
    <property type="match status" value="1"/>
</dbReference>
<organism evidence="6 7">
    <name type="scientific">Dendrothele bispora (strain CBS 962.96)</name>
    <dbReference type="NCBI Taxonomy" id="1314807"/>
    <lineage>
        <taxon>Eukaryota</taxon>
        <taxon>Fungi</taxon>
        <taxon>Dikarya</taxon>
        <taxon>Basidiomycota</taxon>
        <taxon>Agaricomycotina</taxon>
        <taxon>Agaricomycetes</taxon>
        <taxon>Agaricomycetidae</taxon>
        <taxon>Agaricales</taxon>
        <taxon>Agaricales incertae sedis</taxon>
        <taxon>Dendrothele</taxon>
    </lineage>
</organism>
<evidence type="ECO:0000256" key="3">
    <source>
        <dbReference type="SAM" id="MobiDB-lite"/>
    </source>
</evidence>
<name>A0A4S8L3E1_DENBC</name>
<keyword evidence="7" id="KW-1185">Reference proteome</keyword>
<reference evidence="6 7" key="1">
    <citation type="journal article" date="2019" name="Nat. Ecol. Evol.">
        <title>Megaphylogeny resolves global patterns of mushroom evolution.</title>
        <authorList>
            <person name="Varga T."/>
            <person name="Krizsan K."/>
            <person name="Foldi C."/>
            <person name="Dima B."/>
            <person name="Sanchez-Garcia M."/>
            <person name="Sanchez-Ramirez S."/>
            <person name="Szollosi G.J."/>
            <person name="Szarkandi J.G."/>
            <person name="Papp V."/>
            <person name="Albert L."/>
            <person name="Andreopoulos W."/>
            <person name="Angelini C."/>
            <person name="Antonin V."/>
            <person name="Barry K.W."/>
            <person name="Bougher N.L."/>
            <person name="Buchanan P."/>
            <person name="Buyck B."/>
            <person name="Bense V."/>
            <person name="Catcheside P."/>
            <person name="Chovatia M."/>
            <person name="Cooper J."/>
            <person name="Damon W."/>
            <person name="Desjardin D."/>
            <person name="Finy P."/>
            <person name="Geml J."/>
            <person name="Haridas S."/>
            <person name="Hughes K."/>
            <person name="Justo A."/>
            <person name="Karasinski D."/>
            <person name="Kautmanova I."/>
            <person name="Kiss B."/>
            <person name="Kocsube S."/>
            <person name="Kotiranta H."/>
            <person name="LaButti K.M."/>
            <person name="Lechner B.E."/>
            <person name="Liimatainen K."/>
            <person name="Lipzen A."/>
            <person name="Lukacs Z."/>
            <person name="Mihaltcheva S."/>
            <person name="Morgado L.N."/>
            <person name="Niskanen T."/>
            <person name="Noordeloos M.E."/>
            <person name="Ohm R.A."/>
            <person name="Ortiz-Santana B."/>
            <person name="Ovrebo C."/>
            <person name="Racz N."/>
            <person name="Riley R."/>
            <person name="Savchenko A."/>
            <person name="Shiryaev A."/>
            <person name="Soop K."/>
            <person name="Spirin V."/>
            <person name="Szebenyi C."/>
            <person name="Tomsovsky M."/>
            <person name="Tulloss R.E."/>
            <person name="Uehling J."/>
            <person name="Grigoriev I.V."/>
            <person name="Vagvolgyi C."/>
            <person name="Papp T."/>
            <person name="Martin F.M."/>
            <person name="Miettinen O."/>
            <person name="Hibbett D.S."/>
            <person name="Nagy L.G."/>
        </authorList>
    </citation>
    <scope>NUCLEOTIDE SEQUENCE [LARGE SCALE GENOMIC DNA]</scope>
    <source>
        <strain evidence="6 7">CBS 962.96</strain>
    </source>
</reference>
<evidence type="ECO:0000256" key="2">
    <source>
        <dbReference type="ARBA" id="ARBA00022553"/>
    </source>
</evidence>
<dbReference type="Proteomes" id="UP000297245">
    <property type="component" value="Unassembled WGS sequence"/>
</dbReference>